<evidence type="ECO:0000313" key="3">
    <source>
        <dbReference type="EMBL" id="MFD1418848.1"/>
    </source>
</evidence>
<reference evidence="4" key="1">
    <citation type="journal article" date="2019" name="Int. J. Syst. Evol. Microbiol.">
        <title>The Global Catalogue of Microorganisms (GCM) 10K type strain sequencing project: providing services to taxonomists for standard genome sequencing and annotation.</title>
        <authorList>
            <consortium name="The Broad Institute Genomics Platform"/>
            <consortium name="The Broad Institute Genome Sequencing Center for Infectious Disease"/>
            <person name="Wu L."/>
            <person name="Ma J."/>
        </authorList>
    </citation>
    <scope>NUCLEOTIDE SEQUENCE [LARGE SCALE GENOMIC DNA]</scope>
    <source>
        <strain evidence="4">CCM 8936</strain>
    </source>
</reference>
<accession>A0ABW4BWC9</accession>
<dbReference type="Pfam" id="PF03217">
    <property type="entry name" value="SlpA"/>
    <property type="match status" value="1"/>
</dbReference>
<dbReference type="Proteomes" id="UP001597251">
    <property type="component" value="Unassembled WGS sequence"/>
</dbReference>
<sequence length="172" mass="19021">MNKKTIGSLFIAVMAALTVGIFSNSTDVSASGVATTFDHITRMYNKDGDLITNRALGANTPWQVGIFAEINGEKMYQVSTNEFVKASETSYEGQTINNEIEAMNLVKSQNPSMSDDHSDYYFSYNYGMWDSSKGKAYYVTYVRDVLPGLPAGWTNWTVYPDGTVLDGKPSEN</sequence>
<dbReference type="InterPro" id="IPR024968">
    <property type="entry name" value="SlpA_C_lactobacillus"/>
</dbReference>
<evidence type="ECO:0000313" key="4">
    <source>
        <dbReference type="Proteomes" id="UP001597251"/>
    </source>
</evidence>
<comment type="caution">
    <text evidence="3">The sequence shown here is derived from an EMBL/GenBank/DDBJ whole genome shotgun (WGS) entry which is preliminary data.</text>
</comment>
<proteinExistence type="predicted"/>
<protein>
    <submittedName>
        <fullName evidence="3">SLAP domain-containing protein</fullName>
    </submittedName>
</protein>
<feature type="signal peptide" evidence="1">
    <location>
        <begin position="1"/>
        <end position="30"/>
    </location>
</feature>
<gene>
    <name evidence="3" type="ORF">ACFQ42_08840</name>
</gene>
<name>A0ABW4BWC9_9LACO</name>
<dbReference type="RefSeq" id="WP_125676491.1">
    <property type="nucleotide sequence ID" value="NZ_JBHTOI010000046.1"/>
</dbReference>
<keyword evidence="4" id="KW-1185">Reference proteome</keyword>
<organism evidence="3 4">
    <name type="scientific">Companilactobacillus keshanensis</name>
    <dbReference type="NCBI Taxonomy" id="2486003"/>
    <lineage>
        <taxon>Bacteria</taxon>
        <taxon>Bacillati</taxon>
        <taxon>Bacillota</taxon>
        <taxon>Bacilli</taxon>
        <taxon>Lactobacillales</taxon>
        <taxon>Lactobacillaceae</taxon>
        <taxon>Companilactobacillus</taxon>
    </lineage>
</organism>
<evidence type="ECO:0000259" key="2">
    <source>
        <dbReference type="Pfam" id="PF03217"/>
    </source>
</evidence>
<keyword evidence="1" id="KW-0732">Signal</keyword>
<feature type="chain" id="PRO_5046479642" evidence="1">
    <location>
        <begin position="31"/>
        <end position="172"/>
    </location>
</feature>
<dbReference type="EMBL" id="JBHTOI010000046">
    <property type="protein sequence ID" value="MFD1418848.1"/>
    <property type="molecule type" value="Genomic_DNA"/>
</dbReference>
<feature type="domain" description="S-layer protein C-terminal" evidence="2">
    <location>
        <begin position="29"/>
        <end position="87"/>
    </location>
</feature>
<evidence type="ECO:0000256" key="1">
    <source>
        <dbReference type="SAM" id="SignalP"/>
    </source>
</evidence>